<evidence type="ECO:0000256" key="3">
    <source>
        <dbReference type="ARBA" id="ARBA00022729"/>
    </source>
</evidence>
<dbReference type="Pfam" id="PF04234">
    <property type="entry name" value="CopC"/>
    <property type="match status" value="1"/>
</dbReference>
<dbReference type="InterPro" id="IPR032694">
    <property type="entry name" value="CopC/D"/>
</dbReference>
<keyword evidence="4" id="KW-0186">Copper</keyword>
<evidence type="ECO:0000313" key="7">
    <source>
        <dbReference type="EMBL" id="NIJ59645.1"/>
    </source>
</evidence>
<protein>
    <recommendedName>
        <fullName evidence="6">CopC domain-containing protein</fullName>
    </recommendedName>
</protein>
<reference evidence="7 8" key="1">
    <citation type="submission" date="2020-03" db="EMBL/GenBank/DDBJ databases">
        <title>Genomic Encyclopedia of Type Strains, Phase IV (KMG-IV): sequencing the most valuable type-strain genomes for metagenomic binning, comparative biology and taxonomic classification.</title>
        <authorList>
            <person name="Goeker M."/>
        </authorList>
    </citation>
    <scope>NUCLEOTIDE SEQUENCE [LARGE SCALE GENOMIC DNA]</scope>
    <source>
        <strain evidence="7 8">DSM 103870</strain>
    </source>
</reference>
<feature type="domain" description="CopC" evidence="6">
    <location>
        <begin position="36"/>
        <end position="131"/>
    </location>
</feature>
<keyword evidence="2" id="KW-0479">Metal-binding</keyword>
<dbReference type="SUPFAM" id="SSF81296">
    <property type="entry name" value="E set domains"/>
    <property type="match status" value="1"/>
</dbReference>
<accession>A0ABX0V5B0</accession>
<evidence type="ECO:0000256" key="1">
    <source>
        <dbReference type="ARBA" id="ARBA00004196"/>
    </source>
</evidence>
<feature type="chain" id="PRO_5047543982" description="CopC domain-containing protein" evidence="5">
    <location>
        <begin position="36"/>
        <end position="134"/>
    </location>
</feature>
<organism evidence="7 8">
    <name type="scientific">Pseudochelatococcus lubricantis</name>
    <dbReference type="NCBI Taxonomy" id="1538102"/>
    <lineage>
        <taxon>Bacteria</taxon>
        <taxon>Pseudomonadati</taxon>
        <taxon>Pseudomonadota</taxon>
        <taxon>Alphaproteobacteria</taxon>
        <taxon>Hyphomicrobiales</taxon>
        <taxon>Chelatococcaceae</taxon>
        <taxon>Pseudochelatococcus</taxon>
    </lineage>
</organism>
<dbReference type="RefSeq" id="WP_166955192.1">
    <property type="nucleotide sequence ID" value="NZ_JAASQI010000009.1"/>
</dbReference>
<evidence type="ECO:0000313" key="8">
    <source>
        <dbReference type="Proteomes" id="UP001429580"/>
    </source>
</evidence>
<evidence type="ECO:0000256" key="2">
    <source>
        <dbReference type="ARBA" id="ARBA00022723"/>
    </source>
</evidence>
<dbReference type="InterPro" id="IPR014755">
    <property type="entry name" value="Cu-Rt/internalin_Ig-like"/>
</dbReference>
<keyword evidence="3 5" id="KW-0732">Signal</keyword>
<sequence>MTTFTRTPSSRIARWVGPMTFSLASALTFSPPALAHVRTIATAPVANEAVAPAPGEVVLTFSDKVQPDLSRITVTDSTGAAVDANDTATFGGDATKLGVNLGPLAPGTYTVSWSVICIYNHKVSGSYTFQVKRQ</sequence>
<evidence type="ECO:0000256" key="4">
    <source>
        <dbReference type="ARBA" id="ARBA00023008"/>
    </source>
</evidence>
<dbReference type="Gene3D" id="2.60.40.1220">
    <property type="match status" value="1"/>
</dbReference>
<evidence type="ECO:0000256" key="5">
    <source>
        <dbReference type="SAM" id="SignalP"/>
    </source>
</evidence>
<dbReference type="PANTHER" id="PTHR34820">
    <property type="entry name" value="INNER MEMBRANE PROTEIN YEBZ"/>
    <property type="match status" value="1"/>
</dbReference>
<proteinExistence type="predicted"/>
<dbReference type="InterPro" id="IPR007348">
    <property type="entry name" value="CopC_dom"/>
</dbReference>
<evidence type="ECO:0000259" key="6">
    <source>
        <dbReference type="Pfam" id="PF04234"/>
    </source>
</evidence>
<comment type="caution">
    <text evidence="7">The sequence shown here is derived from an EMBL/GenBank/DDBJ whole genome shotgun (WGS) entry which is preliminary data.</text>
</comment>
<keyword evidence="8" id="KW-1185">Reference proteome</keyword>
<feature type="signal peptide" evidence="5">
    <location>
        <begin position="1"/>
        <end position="35"/>
    </location>
</feature>
<name>A0ABX0V5B0_9HYPH</name>
<dbReference type="InterPro" id="IPR014756">
    <property type="entry name" value="Ig_E-set"/>
</dbReference>
<comment type="subcellular location">
    <subcellularLocation>
        <location evidence="1">Cell envelope</location>
    </subcellularLocation>
</comment>
<dbReference type="PANTHER" id="PTHR34820:SF4">
    <property type="entry name" value="INNER MEMBRANE PROTEIN YEBZ"/>
    <property type="match status" value="1"/>
</dbReference>
<gene>
    <name evidence="7" type="ORF">FHS82_003503</name>
</gene>
<dbReference type="EMBL" id="JAASQI010000009">
    <property type="protein sequence ID" value="NIJ59645.1"/>
    <property type="molecule type" value="Genomic_DNA"/>
</dbReference>
<dbReference type="Proteomes" id="UP001429580">
    <property type="component" value="Unassembled WGS sequence"/>
</dbReference>